<dbReference type="PATRIC" id="fig|1227491.4.peg.548"/>
<sequence>MNSTDRQPTVTEPLSRRTAMAGLLGTALGSAFGYDQFLRIEEPAFAASIEFDAADVTIETNCGIVTEAVVAEESTITVDYANVPDSVLTDGYQFQFTLEANPHVDGRADRAFAGWSEPNDHAPADLGAVLDGMDGDGSASDPYVITTDHELQAIAAALDAHYELGNNINATQTGAWNDGSGFDPLTDTDADEAFEGTLTGNGHRICGLTIDGDDDGVGLIGVNAGTVDHVGLIHGDVQGPNAVGTIAGLNIGTIDRSYALDCAVQGTELVGGLVGANVREEGETEQGHIDRSYAECSVTGDRFTGGFVGLNVADTRDAYARGTIDGDAVVGGFAGANALGEGEDAGLIGSLLELVIGVLDGLLSLVGLGGDDIEETGVISDAYATVAVPDHDNAAGFVAVNETDRTCLLFLCIGGDPGDLERTYWDTDASGTAVGLIEADGDEDLDGLSTGELQGAAASANTALDFTDTWTTVTDPDDYPHLLDTPIPHDRGTTPSGGSTTFEPLVDAHTVPATDLLDPADLPHGTLTPSFTDLNIDTVSLSSHSAIDSDFTHLEPTADAARIDTTIEFTLTVELGTATETIATATAGPATATLTVDVD</sequence>
<dbReference type="InterPro" id="IPR006311">
    <property type="entry name" value="TAT_signal"/>
</dbReference>
<keyword evidence="2" id="KW-1185">Reference proteome</keyword>
<dbReference type="RefSeq" id="WP_006664071.1">
    <property type="nucleotide sequence ID" value="NZ_AOIP01000012.1"/>
</dbReference>
<dbReference type="PROSITE" id="PS51318">
    <property type="entry name" value="TAT"/>
    <property type="match status" value="1"/>
</dbReference>
<organism evidence="1 2">
    <name type="scientific">Natrialba aegyptia DSM 13077</name>
    <dbReference type="NCBI Taxonomy" id="1227491"/>
    <lineage>
        <taxon>Archaea</taxon>
        <taxon>Methanobacteriati</taxon>
        <taxon>Methanobacteriota</taxon>
        <taxon>Stenosarchaea group</taxon>
        <taxon>Halobacteria</taxon>
        <taxon>Halobacteriales</taxon>
        <taxon>Natrialbaceae</taxon>
        <taxon>Natrialba</taxon>
    </lineage>
</organism>
<reference evidence="1 2" key="1">
    <citation type="journal article" date="2014" name="PLoS Genet.">
        <title>Phylogenetically driven sequencing of extremely halophilic archaea reveals strategies for static and dynamic osmo-response.</title>
        <authorList>
            <person name="Becker E.A."/>
            <person name="Seitzer P.M."/>
            <person name="Tritt A."/>
            <person name="Larsen D."/>
            <person name="Krusor M."/>
            <person name="Yao A.I."/>
            <person name="Wu D."/>
            <person name="Madern D."/>
            <person name="Eisen J.A."/>
            <person name="Darling A.E."/>
            <person name="Facciotti M.T."/>
        </authorList>
    </citation>
    <scope>NUCLEOTIDE SEQUENCE [LARGE SCALE GENOMIC DNA]</scope>
    <source>
        <strain evidence="1 2">DSM 13077</strain>
    </source>
</reference>
<name>M0BEZ1_9EURY</name>
<evidence type="ECO:0000313" key="1">
    <source>
        <dbReference type="EMBL" id="ELZ09017.1"/>
    </source>
</evidence>
<accession>M0BEZ1</accession>
<proteinExistence type="predicted"/>
<dbReference type="Gene3D" id="2.160.20.110">
    <property type="match status" value="1"/>
</dbReference>
<dbReference type="EMBL" id="AOIP01000012">
    <property type="protein sequence ID" value="ELZ09017.1"/>
    <property type="molecule type" value="Genomic_DNA"/>
</dbReference>
<evidence type="ECO:0000313" key="2">
    <source>
        <dbReference type="Proteomes" id="UP000011591"/>
    </source>
</evidence>
<dbReference type="Proteomes" id="UP000011591">
    <property type="component" value="Unassembled WGS sequence"/>
</dbReference>
<gene>
    <name evidence="1" type="ORF">C480_02668</name>
</gene>
<dbReference type="AlphaFoldDB" id="M0BEZ1"/>
<protein>
    <submittedName>
        <fullName evidence="1">GLUG domain-containing protein</fullName>
    </submittedName>
</protein>
<comment type="caution">
    <text evidence="1">The sequence shown here is derived from an EMBL/GenBank/DDBJ whole genome shotgun (WGS) entry which is preliminary data.</text>
</comment>
<dbReference type="OrthoDB" id="103676at2157"/>